<dbReference type="Pfam" id="PF01048">
    <property type="entry name" value="PNP_UDP_1"/>
    <property type="match status" value="1"/>
</dbReference>
<evidence type="ECO:0000256" key="4">
    <source>
        <dbReference type="HAMAP-Rule" id="MF_01963"/>
    </source>
</evidence>
<gene>
    <name evidence="6" type="ORF">SAMN05444406_104113</name>
</gene>
<keyword evidence="7" id="KW-1185">Reference proteome</keyword>
<keyword evidence="1 4" id="KW-0328">Glycosyltransferase</keyword>
<feature type="binding site" evidence="4">
    <location>
        <position position="62"/>
    </location>
    <ligand>
        <name>phosphate</name>
        <dbReference type="ChEBI" id="CHEBI:43474"/>
    </ligand>
</feature>
<feature type="binding site" evidence="4">
    <location>
        <begin position="135"/>
        <end position="136"/>
    </location>
    <ligand>
        <name>phosphate</name>
        <dbReference type="ChEBI" id="CHEBI:43474"/>
    </ligand>
</feature>
<protein>
    <recommendedName>
        <fullName evidence="4">Purine nucleoside phosphorylase</fullName>
        <shortName evidence="4">PNP</shortName>
        <ecNumber evidence="4">2.4.2.1</ecNumber>
    </recommendedName>
</protein>
<dbReference type="GO" id="GO:0006166">
    <property type="term" value="P:purine ribonucleoside salvage"/>
    <property type="evidence" value="ECO:0007669"/>
    <property type="project" value="UniProtKB-UniRule"/>
</dbReference>
<dbReference type="PROSITE" id="PS01240">
    <property type="entry name" value="PNP_MTAP_2"/>
    <property type="match status" value="1"/>
</dbReference>
<dbReference type="NCBIfam" id="NF005876">
    <property type="entry name" value="PRK07823.1"/>
    <property type="match status" value="1"/>
</dbReference>
<dbReference type="GO" id="GO:0019509">
    <property type="term" value="P:L-methionine salvage from methylthioadenosine"/>
    <property type="evidence" value="ECO:0007669"/>
    <property type="project" value="TreeGrafter"/>
</dbReference>
<comment type="subunit">
    <text evidence="4">Homohexamer. Dimer of a homotrimer.</text>
</comment>
<comment type="function">
    <text evidence="4">Purine nucleoside phosphorylase involved in purine salvage.</text>
</comment>
<feature type="binding site" evidence="4">
    <location>
        <begin position="257"/>
        <end position="259"/>
    </location>
    <ligand>
        <name>substrate</name>
    </ligand>
</feature>
<feature type="site" description="Important for substrate specificity" evidence="4">
    <location>
        <position position="273"/>
    </location>
</feature>
<dbReference type="UniPathway" id="UPA00606"/>
<proteinExistence type="inferred from homology"/>
<accession>A0A1I5THZ7</accession>
<dbReference type="Proteomes" id="UP000198577">
    <property type="component" value="Unassembled WGS sequence"/>
</dbReference>
<feature type="site" description="Important for substrate specificity" evidence="4">
    <location>
        <position position="215"/>
    </location>
</feature>
<keyword evidence="2 4" id="KW-0808">Transferase</keyword>
<evidence type="ECO:0000259" key="5">
    <source>
        <dbReference type="Pfam" id="PF01048"/>
    </source>
</evidence>
<comment type="pathway">
    <text evidence="4">Purine metabolism; purine nucleoside salvage.</text>
</comment>
<dbReference type="PANTHER" id="PTHR42679">
    <property type="entry name" value="S-METHYL-5'-THIOADENOSINE PHOSPHORYLASE"/>
    <property type="match status" value="1"/>
</dbReference>
<dbReference type="AlphaFoldDB" id="A0A1I5THZ7"/>
<dbReference type="NCBIfam" id="TIGR01694">
    <property type="entry name" value="MTAP"/>
    <property type="match status" value="1"/>
</dbReference>
<dbReference type="Gene3D" id="3.40.50.1580">
    <property type="entry name" value="Nucleoside phosphorylase domain"/>
    <property type="match status" value="1"/>
</dbReference>
<dbReference type="SUPFAM" id="SSF53167">
    <property type="entry name" value="Purine and uridine phosphorylases"/>
    <property type="match status" value="1"/>
</dbReference>
<dbReference type="EC" id="2.4.2.1" evidence="4"/>
<feature type="binding site" evidence="4">
    <location>
        <position position="234"/>
    </location>
    <ligand>
        <name>phosphate</name>
        <dbReference type="ChEBI" id="CHEBI:43474"/>
    </ligand>
</feature>
<comment type="similarity">
    <text evidence="4">Belongs to the PNP/MTAP phosphorylase family. MTAP subfamily.</text>
</comment>
<sequence>MLYIPTRGVQDDAVMACELCICFFNWAGHGGGLQQIQADTGWRLCAADDMEYRADIGVFGGSGFYSFLEDVEEITVPTPYGAPSDKIALARVGDKRVAFLPRHGKDHRYPPHRIPYRANLYAMKELGVKQIIAPTASGSLQPHIKPGDFVVCDQFVDRTWGREDTFFEGPVVRHVSAAYPYCHRLRKLAVETGREQGITIHDGGTVVVIQGPRFSTKAESRWFSSMGWEVINMTQYPEVILARELGMCYVNIALITDYDAGLEGRDDIAPVTEGEVFRVFKENNDKVRNLIMAMIEKMDVNVECDCCK</sequence>
<evidence type="ECO:0000256" key="1">
    <source>
        <dbReference type="ARBA" id="ARBA00022676"/>
    </source>
</evidence>
<dbReference type="PANTHER" id="PTHR42679:SF2">
    <property type="entry name" value="S-METHYL-5'-THIOADENOSINE PHOSPHORYLASE"/>
    <property type="match status" value="1"/>
</dbReference>
<feature type="domain" description="Nucleoside phosphorylase" evidence="5">
    <location>
        <begin position="55"/>
        <end position="295"/>
    </location>
</feature>
<dbReference type="InterPro" id="IPR035994">
    <property type="entry name" value="Nucleoside_phosphorylase_sf"/>
</dbReference>
<feature type="binding site" evidence="4">
    <location>
        <position position="233"/>
    </location>
    <ligand>
        <name>substrate</name>
    </ligand>
</feature>
<dbReference type="GO" id="GO:0005829">
    <property type="term" value="C:cytosol"/>
    <property type="evidence" value="ECO:0007669"/>
    <property type="project" value="TreeGrafter"/>
</dbReference>
<dbReference type="HAMAP" id="MF_01963">
    <property type="entry name" value="MTAP"/>
    <property type="match status" value="1"/>
</dbReference>
<evidence type="ECO:0000256" key="3">
    <source>
        <dbReference type="ARBA" id="ARBA00022726"/>
    </source>
</evidence>
<dbReference type="InterPro" id="IPR000845">
    <property type="entry name" value="Nucleoside_phosphorylase_d"/>
</dbReference>
<keyword evidence="3 4" id="KW-0660">Purine salvage</keyword>
<evidence type="ECO:0000256" key="2">
    <source>
        <dbReference type="ARBA" id="ARBA00022679"/>
    </source>
</evidence>
<feature type="binding site" evidence="4">
    <location>
        <begin position="102"/>
        <end position="103"/>
    </location>
    <ligand>
        <name>phosphate</name>
        <dbReference type="ChEBI" id="CHEBI:43474"/>
    </ligand>
</feature>
<dbReference type="STRING" id="937334.SAMN05444406_104113"/>
<dbReference type="InterPro" id="IPR018099">
    <property type="entry name" value="Purine_phosphorylase-2_CS"/>
</dbReference>
<organism evidence="6 7">
    <name type="scientific">Caldicoprobacter faecalis</name>
    <dbReference type="NCBI Taxonomy" id="937334"/>
    <lineage>
        <taxon>Bacteria</taxon>
        <taxon>Bacillati</taxon>
        <taxon>Bacillota</taxon>
        <taxon>Clostridia</taxon>
        <taxon>Caldicoprobacterales</taxon>
        <taxon>Caldicoprobacteraceae</taxon>
        <taxon>Caldicoprobacter</taxon>
    </lineage>
</organism>
<reference evidence="6 7" key="1">
    <citation type="submission" date="2016-10" db="EMBL/GenBank/DDBJ databases">
        <authorList>
            <person name="de Groot N.N."/>
        </authorList>
    </citation>
    <scope>NUCLEOTIDE SEQUENCE [LARGE SCALE GENOMIC DNA]</scope>
    <source>
        <strain evidence="6 7">DSM 20678</strain>
    </source>
</reference>
<comment type="catalytic activity">
    <reaction evidence="4">
        <text>a purine D-ribonucleoside + phosphate = a purine nucleobase + alpha-D-ribose 1-phosphate</text>
        <dbReference type="Rhea" id="RHEA:19805"/>
        <dbReference type="ChEBI" id="CHEBI:26386"/>
        <dbReference type="ChEBI" id="CHEBI:43474"/>
        <dbReference type="ChEBI" id="CHEBI:57720"/>
        <dbReference type="ChEBI" id="CHEBI:142355"/>
        <dbReference type="EC" id="2.4.2.1"/>
    </reaction>
</comment>
<evidence type="ECO:0000313" key="6">
    <source>
        <dbReference type="EMBL" id="SFP82016.1"/>
    </source>
</evidence>
<dbReference type="EMBL" id="FOXR01000004">
    <property type="protein sequence ID" value="SFP82016.1"/>
    <property type="molecule type" value="Genomic_DNA"/>
</dbReference>
<name>A0A1I5THZ7_9FIRM</name>
<dbReference type="CDD" id="cd09010">
    <property type="entry name" value="MTAP_SsMTAPII_like_MTIP"/>
    <property type="match status" value="1"/>
</dbReference>
<evidence type="ECO:0000313" key="7">
    <source>
        <dbReference type="Proteomes" id="UP000198577"/>
    </source>
</evidence>
<dbReference type="GO" id="GO:0017061">
    <property type="term" value="F:S-methyl-5-thioadenosine phosphorylase activity"/>
    <property type="evidence" value="ECO:0007669"/>
    <property type="project" value="InterPro"/>
</dbReference>
<dbReference type="InterPro" id="IPR010044">
    <property type="entry name" value="MTAP"/>
</dbReference>
<dbReference type="FunFam" id="3.40.50.1580:FF:000012">
    <property type="entry name" value="Probable 6-oxopurine nucleoside phosphorylase"/>
    <property type="match status" value="1"/>
</dbReference>
<comment type="miscellaneous">
    <text evidence="4">Although this enzyme belongs to the family of MTA phosphorylases based on sequence homology, it lacks several conserved amino acids in the substrate binding pocket that confer specificity towards MTA.</text>
</comment>